<dbReference type="SUPFAM" id="SSF103481">
    <property type="entry name" value="Multidrug resistance efflux transporter EmrE"/>
    <property type="match status" value="2"/>
</dbReference>
<keyword evidence="5 6" id="KW-0472">Membrane</keyword>
<keyword evidence="3 6" id="KW-0812">Transmembrane</keyword>
<dbReference type="InterPro" id="IPR050638">
    <property type="entry name" value="AA-Vitamin_Transporters"/>
</dbReference>
<organism evidence="8 9">
    <name type="scientific">Chromobacterium haemolyticum</name>
    <dbReference type="NCBI Taxonomy" id="394935"/>
    <lineage>
        <taxon>Bacteria</taxon>
        <taxon>Pseudomonadati</taxon>
        <taxon>Pseudomonadota</taxon>
        <taxon>Betaproteobacteria</taxon>
        <taxon>Neisseriales</taxon>
        <taxon>Chromobacteriaceae</taxon>
        <taxon>Chromobacterium</taxon>
    </lineage>
</organism>
<sequence>MSTLSLRQGYLAAFGAVAIWTGFNLVSRLGGKSVLAGTDMLALRVGVAALILLLCGGLPRGALRDARLWLLTLLGGLGVSLFAYSGFKYAPAAHGGLLLPGMQPFLVALFAWLLAGERLQRHKLPGYALIGAGLALSALPLFSGAGGDSWKGDLLLLLASVSWAAFGVLARRWAYPAWPLTRAITIMAALIYLPVYLLWLPKHLAAASWPTLLFQAAYQGGAAAIVAMLLYLRAIAALGAVRVGMLFALIPVLAGLLAAPLLNEPLTGYLAAGLVCVSLGAWLAARQPAAVAEAVPAACGAR</sequence>
<gene>
    <name evidence="8" type="ORF">B0T45_14120</name>
</gene>
<evidence type="ECO:0000256" key="4">
    <source>
        <dbReference type="ARBA" id="ARBA00022989"/>
    </source>
</evidence>
<accession>A0A1W0CSJ0</accession>
<name>A0A1W0CSJ0_9NEIS</name>
<dbReference type="PANTHER" id="PTHR32322:SF2">
    <property type="entry name" value="EAMA DOMAIN-CONTAINING PROTEIN"/>
    <property type="match status" value="1"/>
</dbReference>
<reference evidence="8 9" key="1">
    <citation type="submission" date="2017-02" db="EMBL/GenBank/DDBJ databases">
        <title>Chromobacterium haemolyticum H5244.</title>
        <authorList>
            <person name="Gulvik C.A."/>
        </authorList>
    </citation>
    <scope>NUCLEOTIDE SEQUENCE [LARGE SCALE GENOMIC DNA]</scope>
    <source>
        <strain evidence="8 9">H5244</strain>
    </source>
</reference>
<evidence type="ECO:0000313" key="8">
    <source>
        <dbReference type="EMBL" id="OQS37653.1"/>
    </source>
</evidence>
<evidence type="ECO:0000313" key="9">
    <source>
        <dbReference type="Proteomes" id="UP000192721"/>
    </source>
</evidence>
<keyword evidence="4 6" id="KW-1133">Transmembrane helix</keyword>
<dbReference type="GO" id="GO:0016020">
    <property type="term" value="C:membrane"/>
    <property type="evidence" value="ECO:0007669"/>
    <property type="project" value="UniProtKB-SubCell"/>
</dbReference>
<feature type="transmembrane region" description="Helical" evidence="6">
    <location>
        <begin position="268"/>
        <end position="285"/>
    </location>
</feature>
<feature type="transmembrane region" description="Helical" evidence="6">
    <location>
        <begin position="9"/>
        <end position="27"/>
    </location>
</feature>
<comment type="caution">
    <text evidence="8">The sequence shown here is derived from an EMBL/GenBank/DDBJ whole genome shotgun (WGS) entry which is preliminary data.</text>
</comment>
<comment type="subcellular location">
    <subcellularLocation>
        <location evidence="1">Membrane</location>
        <topology evidence="1">Multi-pass membrane protein</topology>
    </subcellularLocation>
</comment>
<evidence type="ECO:0000256" key="2">
    <source>
        <dbReference type="ARBA" id="ARBA00007362"/>
    </source>
</evidence>
<evidence type="ECO:0000256" key="3">
    <source>
        <dbReference type="ARBA" id="ARBA00022692"/>
    </source>
</evidence>
<dbReference type="Proteomes" id="UP000192721">
    <property type="component" value="Unassembled WGS sequence"/>
</dbReference>
<dbReference type="PANTHER" id="PTHR32322">
    <property type="entry name" value="INNER MEMBRANE TRANSPORTER"/>
    <property type="match status" value="1"/>
</dbReference>
<feature type="transmembrane region" description="Helical" evidence="6">
    <location>
        <begin position="183"/>
        <end position="200"/>
    </location>
</feature>
<feature type="transmembrane region" description="Helical" evidence="6">
    <location>
        <begin position="68"/>
        <end position="87"/>
    </location>
</feature>
<feature type="transmembrane region" description="Helical" evidence="6">
    <location>
        <begin position="154"/>
        <end position="171"/>
    </location>
</feature>
<feature type="transmembrane region" description="Helical" evidence="6">
    <location>
        <begin position="212"/>
        <end position="232"/>
    </location>
</feature>
<comment type="similarity">
    <text evidence="2">Belongs to the EamA transporter family.</text>
</comment>
<dbReference type="RefSeq" id="WP_081555919.1">
    <property type="nucleotide sequence ID" value="NZ_MUKV01000018.1"/>
</dbReference>
<evidence type="ECO:0000256" key="6">
    <source>
        <dbReference type="SAM" id="Phobius"/>
    </source>
</evidence>
<feature type="transmembrane region" description="Helical" evidence="6">
    <location>
        <begin position="33"/>
        <end position="56"/>
    </location>
</feature>
<evidence type="ECO:0000256" key="5">
    <source>
        <dbReference type="ARBA" id="ARBA00023136"/>
    </source>
</evidence>
<protein>
    <submittedName>
        <fullName evidence="8">EamA family transporter</fullName>
    </submittedName>
</protein>
<dbReference type="Pfam" id="PF00892">
    <property type="entry name" value="EamA"/>
    <property type="match status" value="2"/>
</dbReference>
<feature type="transmembrane region" description="Helical" evidence="6">
    <location>
        <begin position="93"/>
        <end position="115"/>
    </location>
</feature>
<dbReference type="EMBL" id="MUKV01000018">
    <property type="protein sequence ID" value="OQS37653.1"/>
    <property type="molecule type" value="Genomic_DNA"/>
</dbReference>
<dbReference type="InterPro" id="IPR037185">
    <property type="entry name" value="EmrE-like"/>
</dbReference>
<feature type="transmembrane region" description="Helical" evidence="6">
    <location>
        <begin position="244"/>
        <end position="262"/>
    </location>
</feature>
<evidence type="ECO:0000259" key="7">
    <source>
        <dbReference type="Pfam" id="PF00892"/>
    </source>
</evidence>
<dbReference type="InterPro" id="IPR000620">
    <property type="entry name" value="EamA_dom"/>
</dbReference>
<proteinExistence type="inferred from homology"/>
<feature type="domain" description="EamA" evidence="7">
    <location>
        <begin position="151"/>
        <end position="284"/>
    </location>
</feature>
<dbReference type="AlphaFoldDB" id="A0A1W0CSJ0"/>
<evidence type="ECO:0000256" key="1">
    <source>
        <dbReference type="ARBA" id="ARBA00004141"/>
    </source>
</evidence>
<feature type="domain" description="EamA" evidence="7">
    <location>
        <begin position="9"/>
        <end position="137"/>
    </location>
</feature>
<feature type="transmembrane region" description="Helical" evidence="6">
    <location>
        <begin position="124"/>
        <end position="142"/>
    </location>
</feature>